<keyword evidence="2" id="KW-1185">Reference proteome</keyword>
<evidence type="ECO:0000313" key="1">
    <source>
        <dbReference type="EMBL" id="MEU6826332.1"/>
    </source>
</evidence>
<reference evidence="1 2" key="1">
    <citation type="submission" date="2024-06" db="EMBL/GenBank/DDBJ databases">
        <title>The Natural Products Discovery Center: Release of the First 8490 Sequenced Strains for Exploring Actinobacteria Biosynthetic Diversity.</title>
        <authorList>
            <person name="Kalkreuter E."/>
            <person name="Kautsar S.A."/>
            <person name="Yang D."/>
            <person name="Bader C.D."/>
            <person name="Teijaro C.N."/>
            <person name="Fluegel L."/>
            <person name="Davis C.M."/>
            <person name="Simpson J.R."/>
            <person name="Lauterbach L."/>
            <person name="Steele A.D."/>
            <person name="Gui C."/>
            <person name="Meng S."/>
            <person name="Li G."/>
            <person name="Viehrig K."/>
            <person name="Ye F."/>
            <person name="Su P."/>
            <person name="Kiefer A.F."/>
            <person name="Nichols A."/>
            <person name="Cepeda A.J."/>
            <person name="Yan W."/>
            <person name="Fan B."/>
            <person name="Jiang Y."/>
            <person name="Adhikari A."/>
            <person name="Zheng C.-J."/>
            <person name="Schuster L."/>
            <person name="Cowan T.M."/>
            <person name="Smanski M.J."/>
            <person name="Chevrette M.G."/>
            <person name="De Carvalho L.P.S."/>
            <person name="Shen B."/>
        </authorList>
    </citation>
    <scope>NUCLEOTIDE SEQUENCE [LARGE SCALE GENOMIC DNA]</scope>
    <source>
        <strain evidence="1 2">NPDC046838</strain>
    </source>
</reference>
<accession>A0ABV3BZ94</accession>
<evidence type="ECO:0000313" key="2">
    <source>
        <dbReference type="Proteomes" id="UP001551176"/>
    </source>
</evidence>
<dbReference type="EMBL" id="JBEYXV010000026">
    <property type="protein sequence ID" value="MEU6826332.1"/>
    <property type="molecule type" value="Genomic_DNA"/>
</dbReference>
<dbReference type="RefSeq" id="WP_359357442.1">
    <property type="nucleotide sequence ID" value="NZ_JBEYXV010000026.1"/>
</dbReference>
<gene>
    <name evidence="1" type="ORF">ABZ921_37445</name>
</gene>
<proteinExistence type="predicted"/>
<dbReference type="Proteomes" id="UP001551176">
    <property type="component" value="Unassembled WGS sequence"/>
</dbReference>
<organism evidence="1 2">
    <name type="scientific">Streptomyces atriruber</name>
    <dbReference type="NCBI Taxonomy" id="545121"/>
    <lineage>
        <taxon>Bacteria</taxon>
        <taxon>Bacillati</taxon>
        <taxon>Actinomycetota</taxon>
        <taxon>Actinomycetes</taxon>
        <taxon>Kitasatosporales</taxon>
        <taxon>Streptomycetaceae</taxon>
        <taxon>Streptomyces</taxon>
    </lineage>
</organism>
<name>A0ABV3BZ94_9ACTN</name>
<protein>
    <submittedName>
        <fullName evidence="1">Uncharacterized protein</fullName>
    </submittedName>
</protein>
<sequence length="184" mass="20508">MNDPEQQWSSWRSREILIREAGDAAPIPLEIRGVFGVRLDAYVFQRTDTTQEAGYGSTLSGRQRHRFVLPSDFNSLRLFRHSGKATFTGVGGWQVRRLAEQDVEFVAGEMSGEGPWVLRVAEGTKKRLRITWNKGQYAGALTFFGPAFGAGKELSAPNHTHETISVTGPGYLLLNAQHWSLTTD</sequence>
<comment type="caution">
    <text evidence="1">The sequence shown here is derived from an EMBL/GenBank/DDBJ whole genome shotgun (WGS) entry which is preliminary data.</text>
</comment>